<dbReference type="Gene3D" id="3.40.50.720">
    <property type="entry name" value="NAD(P)-binding Rossmann-like Domain"/>
    <property type="match status" value="1"/>
</dbReference>
<dbReference type="Proteomes" id="UP000214603">
    <property type="component" value="Unassembled WGS sequence"/>
</dbReference>
<evidence type="ECO:0000259" key="1">
    <source>
        <dbReference type="Pfam" id="PF03446"/>
    </source>
</evidence>
<accession>A0A225MSM6</accession>
<name>A0A225MSM6_9BURK</name>
<sequence length="258" mass="28001">MFFFSLFMKTATIGLGDAGHCYATTLSESGHRIFDICDSRPNTHIEEYAHRVGANLHTTPGPWLAETDSVISAAFDRAALDVARPSLAHMHKGAIYADSTTANPAELAVAGRVASAAAIHYIDVAITGTIYTKGAQAPLLCAGPNTGKLIEIMQSIGGGVSGGCRTHRLETRTLQRAIRHRRRGCDLQAHLRVRPEQPEPGHSKDMTEKLEQSGYTSIASTLLNNWRSSIVQITRCSAPWSKNPASNLNNRLPEQEET</sequence>
<gene>
    <name evidence="2" type="ORF">CEY11_03790</name>
</gene>
<dbReference type="SUPFAM" id="SSF51735">
    <property type="entry name" value="NAD(P)-binding Rossmann-fold domains"/>
    <property type="match status" value="1"/>
</dbReference>
<dbReference type="AlphaFoldDB" id="A0A225MSM6"/>
<evidence type="ECO:0000313" key="2">
    <source>
        <dbReference type="EMBL" id="OWT63463.1"/>
    </source>
</evidence>
<dbReference type="EMBL" id="NJIH01000003">
    <property type="protein sequence ID" value="OWT63463.1"/>
    <property type="molecule type" value="Genomic_DNA"/>
</dbReference>
<dbReference type="Pfam" id="PF03446">
    <property type="entry name" value="NAD_binding_2"/>
    <property type="match status" value="1"/>
</dbReference>
<dbReference type="InterPro" id="IPR036291">
    <property type="entry name" value="NAD(P)-bd_dom_sf"/>
</dbReference>
<feature type="domain" description="6-phosphogluconate dehydrogenase NADP-binding" evidence="1">
    <location>
        <begin position="11"/>
        <end position="133"/>
    </location>
</feature>
<evidence type="ECO:0000313" key="3">
    <source>
        <dbReference type="Proteomes" id="UP000214603"/>
    </source>
</evidence>
<reference evidence="3" key="1">
    <citation type="submission" date="2017-06" db="EMBL/GenBank/DDBJ databases">
        <title>Herbaspirillum phytohormonus sp. nov., isolated from the root nodule of Robinia pseudoacacia in lead-zinc mine.</title>
        <authorList>
            <person name="Fan M."/>
            <person name="Lin Y."/>
        </authorList>
    </citation>
    <scope>NUCLEOTIDE SEQUENCE [LARGE SCALE GENOMIC DNA]</scope>
    <source>
        <strain evidence="3">SC-089</strain>
    </source>
</reference>
<proteinExistence type="predicted"/>
<protein>
    <recommendedName>
        <fullName evidence="1">6-phosphogluconate dehydrogenase NADP-binding domain-containing protein</fullName>
    </recommendedName>
</protein>
<dbReference type="InterPro" id="IPR006115">
    <property type="entry name" value="6PGDH_NADP-bd"/>
</dbReference>
<organism evidence="2 3">
    <name type="scientific">Candidimonas nitroreducens</name>
    <dbReference type="NCBI Taxonomy" id="683354"/>
    <lineage>
        <taxon>Bacteria</taxon>
        <taxon>Pseudomonadati</taxon>
        <taxon>Pseudomonadota</taxon>
        <taxon>Betaproteobacteria</taxon>
        <taxon>Burkholderiales</taxon>
        <taxon>Alcaligenaceae</taxon>
        <taxon>Candidimonas</taxon>
    </lineage>
</organism>
<keyword evidence="3" id="KW-1185">Reference proteome</keyword>
<comment type="caution">
    <text evidence="2">The sequence shown here is derived from an EMBL/GenBank/DDBJ whole genome shotgun (WGS) entry which is preliminary data.</text>
</comment>
<dbReference type="GO" id="GO:0050661">
    <property type="term" value="F:NADP binding"/>
    <property type="evidence" value="ECO:0007669"/>
    <property type="project" value="InterPro"/>
</dbReference>